<evidence type="ECO:0000313" key="4">
    <source>
        <dbReference type="Proteomes" id="UP001043456"/>
    </source>
</evidence>
<evidence type="ECO:0000259" key="2">
    <source>
        <dbReference type="Pfam" id="PF09458"/>
    </source>
</evidence>
<evidence type="ECO:0000256" key="1">
    <source>
        <dbReference type="SAM" id="MobiDB-lite"/>
    </source>
</evidence>
<dbReference type="RefSeq" id="XP_043157649.1">
    <property type="nucleotide sequence ID" value="XM_043301714.1"/>
</dbReference>
<comment type="caution">
    <text evidence="3">The sequence shown here is derived from an EMBL/GenBank/DDBJ whole genome shotgun (WGS) entry which is preliminary data.</text>
</comment>
<organism evidence="3 4">
    <name type="scientific">Aspergillus pseudoviridinutans</name>
    <dbReference type="NCBI Taxonomy" id="1517512"/>
    <lineage>
        <taxon>Eukaryota</taxon>
        <taxon>Fungi</taxon>
        <taxon>Dikarya</taxon>
        <taxon>Ascomycota</taxon>
        <taxon>Pezizomycotina</taxon>
        <taxon>Eurotiomycetes</taxon>
        <taxon>Eurotiomycetidae</taxon>
        <taxon>Eurotiales</taxon>
        <taxon>Aspergillaceae</taxon>
        <taxon>Aspergillus</taxon>
        <taxon>Aspergillus subgen. Fumigati</taxon>
    </lineage>
</organism>
<accession>A0A9P3EVB8</accession>
<dbReference type="GeneID" id="67004412"/>
<protein>
    <recommendedName>
        <fullName evidence="2">H-type lectin domain-containing protein</fullName>
    </recommendedName>
</protein>
<dbReference type="InterPro" id="IPR037221">
    <property type="entry name" value="H-type_lectin_dom_sf"/>
</dbReference>
<dbReference type="Proteomes" id="UP001043456">
    <property type="component" value="Unassembled WGS sequence"/>
</dbReference>
<dbReference type="AlphaFoldDB" id="A0A9P3EVB8"/>
<dbReference type="SUPFAM" id="SSF141086">
    <property type="entry name" value="Agglutinin HPA-like"/>
    <property type="match status" value="1"/>
</dbReference>
<dbReference type="GO" id="GO:0030246">
    <property type="term" value="F:carbohydrate binding"/>
    <property type="evidence" value="ECO:0007669"/>
    <property type="project" value="InterPro"/>
</dbReference>
<name>A0A9P3EVB8_9EURO</name>
<evidence type="ECO:0000313" key="3">
    <source>
        <dbReference type="EMBL" id="GIJ86903.1"/>
    </source>
</evidence>
<dbReference type="EMBL" id="BHVY01000004">
    <property type="protein sequence ID" value="GIJ86903.1"/>
    <property type="molecule type" value="Genomic_DNA"/>
</dbReference>
<gene>
    <name evidence="3" type="ORF">Asppvi_005801</name>
</gene>
<feature type="compositionally biased region" description="Polar residues" evidence="1">
    <location>
        <begin position="127"/>
        <end position="143"/>
    </location>
</feature>
<feature type="region of interest" description="Disordered" evidence="1">
    <location>
        <begin position="97"/>
        <end position="152"/>
    </location>
</feature>
<proteinExistence type="predicted"/>
<feature type="compositionally biased region" description="Acidic residues" evidence="1">
    <location>
        <begin position="111"/>
        <end position="126"/>
    </location>
</feature>
<reference evidence="3 4" key="1">
    <citation type="submission" date="2018-10" db="EMBL/GenBank/DDBJ databases">
        <title>Pan-genome distribution and transcriptional activeness of fungal secondary metabolism genes in Aspergillus section Fumigati.</title>
        <authorList>
            <person name="Takahashi H."/>
            <person name="Umemura M."/>
            <person name="Ninomiya A."/>
            <person name="Kusuya Y."/>
            <person name="Urayama S."/>
            <person name="Shimizu M."/>
            <person name="Watanabe A."/>
            <person name="Kamei K."/>
            <person name="Yaguchi T."/>
            <person name="Hagiwara D."/>
        </authorList>
    </citation>
    <scope>NUCLEOTIDE SEQUENCE [LARGE SCALE GENOMIC DNA]</scope>
    <source>
        <strain evidence="3 4">IFM 55266</strain>
    </source>
</reference>
<dbReference type="OrthoDB" id="291007at2759"/>
<dbReference type="InterPro" id="IPR019019">
    <property type="entry name" value="H-type_lectin_domain"/>
</dbReference>
<dbReference type="Pfam" id="PF09458">
    <property type="entry name" value="H_lectin"/>
    <property type="match status" value="1"/>
</dbReference>
<dbReference type="Gene3D" id="2.60.40.2080">
    <property type="match status" value="1"/>
</dbReference>
<feature type="domain" description="H-type lectin" evidence="2">
    <location>
        <begin position="262"/>
        <end position="325"/>
    </location>
</feature>
<dbReference type="GO" id="GO:0007155">
    <property type="term" value="P:cell adhesion"/>
    <property type="evidence" value="ECO:0007669"/>
    <property type="project" value="InterPro"/>
</dbReference>
<keyword evidence="4" id="KW-1185">Reference proteome</keyword>
<sequence>MSVSYQARQQIPSEHCALIRQGKYLLEIDNHPNLTPINKEGRLNVGNFSGNAFILAQIGEEGRKIGVLNDCLRFEREGEAISGHRLIVNAPVSVRDHNNAVSNRPGVFHDNDDDDDDDDDDTDNDDANSNKPNGSNLNPKLNSQPPPSNSNLVGRVEELERQLRRLSIPVPDNSLAHRVQELEGQLKRLSIPVPDNGLPQRVQGLEDQLRRFSPLVPDNNLMGRVSTLESQIRSAARSDSLSVVDAGSYTTPYLPGQRREYRINFAKRFQRPPSVVTSISMADVDRGANLRLRVRAQNVDSNGFTLFVEAWADTRLYQCTVSWVALSG</sequence>